<dbReference type="GO" id="GO:0000281">
    <property type="term" value="P:mitotic cytokinesis"/>
    <property type="evidence" value="ECO:0007669"/>
    <property type="project" value="TreeGrafter"/>
</dbReference>
<feature type="domain" description="DM10" evidence="9">
    <location>
        <begin position="88"/>
        <end position="193"/>
    </location>
</feature>
<dbReference type="AlphaFoldDB" id="A0A815S303"/>
<keyword evidence="7" id="KW-0966">Cell projection</keyword>
<gene>
    <name evidence="10" type="ORF">IZO911_LOCUS44076</name>
</gene>
<dbReference type="InterPro" id="IPR011992">
    <property type="entry name" value="EF-hand-dom_pair"/>
</dbReference>
<keyword evidence="6" id="KW-0206">Cytoskeleton</keyword>
<dbReference type="GO" id="GO:0043014">
    <property type="term" value="F:alpha-tubulin binding"/>
    <property type="evidence" value="ECO:0007669"/>
    <property type="project" value="TreeGrafter"/>
</dbReference>
<comment type="caution">
    <text evidence="10">The sequence shown here is derived from an EMBL/GenBank/DDBJ whole genome shotgun (WGS) entry which is preliminary data.</text>
</comment>
<organism evidence="10 11">
    <name type="scientific">Adineta steineri</name>
    <dbReference type="NCBI Taxonomy" id="433720"/>
    <lineage>
        <taxon>Eukaryota</taxon>
        <taxon>Metazoa</taxon>
        <taxon>Spiralia</taxon>
        <taxon>Gnathifera</taxon>
        <taxon>Rotifera</taxon>
        <taxon>Eurotatoria</taxon>
        <taxon>Bdelloidea</taxon>
        <taxon>Adinetida</taxon>
        <taxon>Adinetidae</taxon>
        <taxon>Adineta</taxon>
    </lineage>
</organism>
<evidence type="ECO:0000259" key="9">
    <source>
        <dbReference type="PROSITE" id="PS51336"/>
    </source>
</evidence>
<evidence type="ECO:0000313" key="11">
    <source>
        <dbReference type="Proteomes" id="UP000663860"/>
    </source>
</evidence>
<dbReference type="InterPro" id="IPR006602">
    <property type="entry name" value="DM10_dom"/>
</dbReference>
<evidence type="ECO:0000256" key="5">
    <source>
        <dbReference type="ARBA" id="ARBA00023069"/>
    </source>
</evidence>
<dbReference type="GO" id="GO:0005509">
    <property type="term" value="F:calcium ion binding"/>
    <property type="evidence" value="ECO:0007669"/>
    <property type="project" value="InterPro"/>
</dbReference>
<proteinExistence type="predicted"/>
<evidence type="ECO:0000256" key="2">
    <source>
        <dbReference type="ARBA" id="ARBA00022490"/>
    </source>
</evidence>
<sequence length="656" mass="77240">MEGLPCLPGFSFQDPTQSNFHVSHTLDVKNGHRVTKWPQVGLGGTRINYNQISEDELELLRNYKPELVYGKNVVGVPDKFVPATLAFDKKVLRFFGYFKQTVPESPNEYYRVRPVKIFYYLEDDSLEIIEEVQENSGIPQGKLIRRHRFPKNDQGETYNFRDVNLGQNLAVYGKVFRVCDCDAFTREWLESEGIHVHEPELIPRDPYLTKRNQAAELKKYTTKNDFDKLKQYVEMDRKVLRFYAVWDDRSQMFGEKREFIIQYYLVNDTMEIREVHKANDGRDPFPILITRHKIPKDRYDIKGSYPKETNLIENQSNLGTFPHVFLELTDTEVSNYFKPSDLMVGKTVNIYGRNFFLYDCDMFTKTFYTKNFGVTNFEKTDIQEKRNFHPNMEIPPYNGFGTLEDSLQNCLRLQPDRPKKDYVKLMENDHKVLRYDAVLDSPRENDKLRRFIISYRLGDDTITIHEPPQRNTGIIGGRFLEPTRVSKPGSSTEYPQYYGPSDFYIGANIEVFRQRFIIRSADLFVLKYAEEHPEQFTPAVVESLRQHLSNEPGRPDARLSTNVHVQRRPGDFIRLYAEIRNKLKALRITNHEQIRQMFLRYDKDRNGYVARDNIVDLFRQINLPLENDIIDAMIAECTTNSEGKINLYDFLRFFDN</sequence>
<dbReference type="Pfam" id="PF06565">
    <property type="entry name" value="DM10_dom"/>
    <property type="match status" value="3"/>
</dbReference>
<evidence type="ECO:0000313" key="10">
    <source>
        <dbReference type="EMBL" id="CAF1482830.1"/>
    </source>
</evidence>
<dbReference type="PANTHER" id="PTHR12086">
    <property type="entry name" value="EF-HAND DOMAIN C-TERMINAL CONTAINING PROTEIN"/>
    <property type="match status" value="1"/>
</dbReference>
<dbReference type="CDD" id="cd00051">
    <property type="entry name" value="EFh"/>
    <property type="match status" value="1"/>
</dbReference>
<dbReference type="SMART" id="SM00676">
    <property type="entry name" value="DM10"/>
    <property type="match status" value="3"/>
</dbReference>
<evidence type="ECO:0000256" key="4">
    <source>
        <dbReference type="ARBA" id="ARBA00022846"/>
    </source>
</evidence>
<name>A0A815S303_9BILA</name>
<dbReference type="FunFam" id="2.30.29.170:FF:000001">
    <property type="entry name" value="EF-hand domain containing 1"/>
    <property type="match status" value="1"/>
</dbReference>
<reference evidence="10" key="1">
    <citation type="submission" date="2021-02" db="EMBL/GenBank/DDBJ databases">
        <authorList>
            <person name="Nowell W R."/>
        </authorList>
    </citation>
    <scope>NUCLEOTIDE SEQUENCE</scope>
</reference>
<keyword evidence="3" id="KW-0677">Repeat</keyword>
<dbReference type="GO" id="GO:0060285">
    <property type="term" value="P:cilium-dependent cell motility"/>
    <property type="evidence" value="ECO:0007669"/>
    <property type="project" value="TreeGrafter"/>
</dbReference>
<dbReference type="Gene3D" id="2.30.29.170">
    <property type="match status" value="3"/>
</dbReference>
<evidence type="ECO:0000259" key="8">
    <source>
        <dbReference type="PROSITE" id="PS50222"/>
    </source>
</evidence>
<evidence type="ECO:0000256" key="7">
    <source>
        <dbReference type="ARBA" id="ARBA00023273"/>
    </source>
</evidence>
<keyword evidence="5" id="KW-0969">Cilium</keyword>
<evidence type="ECO:0000256" key="3">
    <source>
        <dbReference type="ARBA" id="ARBA00022737"/>
    </source>
</evidence>
<dbReference type="Gene3D" id="1.10.238.10">
    <property type="entry name" value="EF-hand"/>
    <property type="match status" value="1"/>
</dbReference>
<dbReference type="Pfam" id="PF13499">
    <property type="entry name" value="EF-hand_7"/>
    <property type="match status" value="1"/>
</dbReference>
<dbReference type="GO" id="GO:0007052">
    <property type="term" value="P:mitotic spindle organization"/>
    <property type="evidence" value="ECO:0007669"/>
    <property type="project" value="TreeGrafter"/>
</dbReference>
<keyword evidence="4" id="KW-0282">Flagellum</keyword>
<dbReference type="GO" id="GO:0072686">
    <property type="term" value="C:mitotic spindle"/>
    <property type="evidence" value="ECO:0007669"/>
    <property type="project" value="TreeGrafter"/>
</dbReference>
<dbReference type="PANTHER" id="PTHR12086:SF9">
    <property type="entry name" value="EF-HAND DOMAIN-CONTAINING PROTEIN 1"/>
    <property type="match status" value="1"/>
</dbReference>
<protein>
    <submittedName>
        <fullName evidence="10">Uncharacterized protein</fullName>
    </submittedName>
</protein>
<dbReference type="PROSITE" id="PS50222">
    <property type="entry name" value="EF_HAND_2"/>
    <property type="match status" value="1"/>
</dbReference>
<dbReference type="FunFam" id="2.30.29.170:FF:000004">
    <property type="entry name" value="EF-hand domain containing 2"/>
    <property type="match status" value="1"/>
</dbReference>
<feature type="domain" description="DM10" evidence="9">
    <location>
        <begin position="429"/>
        <end position="533"/>
    </location>
</feature>
<dbReference type="InterPro" id="IPR002048">
    <property type="entry name" value="EF_hand_dom"/>
</dbReference>
<feature type="domain" description="DM10" evidence="9">
    <location>
        <begin position="236"/>
        <end position="372"/>
    </location>
</feature>
<dbReference type="SUPFAM" id="SSF47473">
    <property type="entry name" value="EF-hand"/>
    <property type="match status" value="1"/>
</dbReference>
<accession>A0A815S303</accession>
<evidence type="ECO:0000256" key="1">
    <source>
        <dbReference type="ARBA" id="ARBA00004611"/>
    </source>
</evidence>
<feature type="domain" description="EF-hand" evidence="8">
    <location>
        <begin position="589"/>
        <end position="624"/>
    </location>
</feature>
<dbReference type="GO" id="GO:0005930">
    <property type="term" value="C:axoneme"/>
    <property type="evidence" value="ECO:0007669"/>
    <property type="project" value="TreeGrafter"/>
</dbReference>
<dbReference type="FunFam" id="2.30.29.170:FF:000002">
    <property type="entry name" value="EF-hand domain (C-terminal) containing 1"/>
    <property type="match status" value="1"/>
</dbReference>
<evidence type="ECO:0000256" key="6">
    <source>
        <dbReference type="ARBA" id="ARBA00023212"/>
    </source>
</evidence>
<dbReference type="Proteomes" id="UP000663860">
    <property type="component" value="Unassembled WGS sequence"/>
</dbReference>
<keyword evidence="2" id="KW-0963">Cytoplasm</keyword>
<dbReference type="InterPro" id="IPR040193">
    <property type="entry name" value="EFHC1/EFHC2/EFHB"/>
</dbReference>
<dbReference type="PROSITE" id="PS51336">
    <property type="entry name" value="DM10"/>
    <property type="match status" value="3"/>
</dbReference>
<comment type="subcellular location">
    <subcellularLocation>
        <location evidence="1">Cytoplasm</location>
        <location evidence="1">Cytoskeleton</location>
        <location evidence="1">Flagellum axoneme</location>
    </subcellularLocation>
</comment>
<dbReference type="EMBL" id="CAJNOE010002447">
    <property type="protein sequence ID" value="CAF1482830.1"/>
    <property type="molecule type" value="Genomic_DNA"/>
</dbReference>